<name>D2ZSS0_NEIM2</name>
<evidence type="ECO:0000313" key="1">
    <source>
        <dbReference type="EMBL" id="EFC89852.1"/>
    </source>
</evidence>
<reference evidence="1 2" key="1">
    <citation type="submission" date="2009-10" db="EMBL/GenBank/DDBJ databases">
        <authorList>
            <person name="Weinstock G."/>
            <person name="Sodergren E."/>
            <person name="Clifton S."/>
            <person name="Fulton L."/>
            <person name="Fulton B."/>
            <person name="Courtney L."/>
            <person name="Fronick C."/>
            <person name="Harrison M."/>
            <person name="Strong C."/>
            <person name="Farmer C."/>
            <person name="Delahaunty K."/>
            <person name="Markovic C."/>
            <person name="Hall O."/>
            <person name="Minx P."/>
            <person name="Tomlinson C."/>
            <person name="Mitreva M."/>
            <person name="Nelson J."/>
            <person name="Hou S."/>
            <person name="Wollam A."/>
            <person name="Pepin K.H."/>
            <person name="Johnson M."/>
            <person name="Bhonagiri V."/>
            <person name="Nash W.E."/>
            <person name="Warren W."/>
            <person name="Chinwalla A."/>
            <person name="Mardis E.R."/>
            <person name="Wilson R.K."/>
        </authorList>
    </citation>
    <scope>NUCLEOTIDE SEQUENCE [LARGE SCALE GENOMIC DNA]</scope>
    <source>
        <strain evidence="2">ATCC 25996 / DSM 4631 / NCTC 10774 / M26</strain>
    </source>
</reference>
<evidence type="ECO:0000313" key="2">
    <source>
        <dbReference type="Proteomes" id="UP000003344"/>
    </source>
</evidence>
<sequence length="65" mass="6654">MSQHAQGAGQIFFVRAVGRGDDGEQGFGMGVLKLLAGDAVVMGGRGCAADVTLADVWLLGGELEF</sequence>
<comment type="caution">
    <text evidence="1">The sequence shown here is derived from an EMBL/GenBank/DDBJ whole genome shotgun (WGS) entry which is preliminary data.</text>
</comment>
<gene>
    <name evidence="1" type="ORF">NEIMUCOT_03651</name>
</gene>
<dbReference type="STRING" id="546266.NEIMUCOT_03651"/>
<protein>
    <submittedName>
        <fullName evidence="1">Uncharacterized protein</fullName>
    </submittedName>
</protein>
<accession>D2ZSS0</accession>
<dbReference type="Proteomes" id="UP000003344">
    <property type="component" value="Unassembled WGS sequence"/>
</dbReference>
<organism evidence="1 2">
    <name type="scientific">Neisseria mucosa (strain ATCC 25996 / DSM 4631 / NCTC 10774 / M26)</name>
    <dbReference type="NCBI Taxonomy" id="546266"/>
    <lineage>
        <taxon>Bacteria</taxon>
        <taxon>Pseudomonadati</taxon>
        <taxon>Pseudomonadota</taxon>
        <taxon>Betaproteobacteria</taxon>
        <taxon>Neisseriales</taxon>
        <taxon>Neisseriaceae</taxon>
        <taxon>Neisseria</taxon>
    </lineage>
</organism>
<dbReference type="EMBL" id="ACDX02000001">
    <property type="protein sequence ID" value="EFC89852.1"/>
    <property type="molecule type" value="Genomic_DNA"/>
</dbReference>
<proteinExistence type="predicted"/>
<dbReference type="AlphaFoldDB" id="D2ZSS0"/>